<dbReference type="SUPFAM" id="SSF52172">
    <property type="entry name" value="CheY-like"/>
    <property type="match status" value="2"/>
</dbReference>
<dbReference type="InterPro" id="IPR000160">
    <property type="entry name" value="GGDEF_dom"/>
</dbReference>
<evidence type="ECO:0000256" key="1">
    <source>
        <dbReference type="ARBA" id="ARBA00012282"/>
    </source>
</evidence>
<evidence type="ECO:0000256" key="2">
    <source>
        <dbReference type="ARBA" id="ARBA00022636"/>
    </source>
</evidence>
<reference evidence="9 10" key="2">
    <citation type="submission" date="2018-06" db="EMBL/GenBank/DDBJ databases">
        <title>Marinobactersediminissp. nov, a moderately halophilic bacterium isolated from marine solar saltern.</title>
        <authorList>
            <person name="Zhang Y."/>
        </authorList>
    </citation>
    <scope>NUCLEOTIDE SEQUENCE [LARGE SCALE GENOMIC DNA]</scope>
    <source>
        <strain evidence="9 10">F01</strain>
    </source>
</reference>
<feature type="domain" description="Response regulatory" evidence="4">
    <location>
        <begin position="834"/>
        <end position="949"/>
    </location>
</feature>
<dbReference type="Gene3D" id="3.40.50.2300">
    <property type="match status" value="2"/>
</dbReference>
<dbReference type="PROSITE" id="PS50883">
    <property type="entry name" value="EAL"/>
    <property type="match status" value="1"/>
</dbReference>
<dbReference type="InterPro" id="IPR001789">
    <property type="entry name" value="Sig_transdc_resp-reg_receiver"/>
</dbReference>
<feature type="domain" description="Response regulatory" evidence="4">
    <location>
        <begin position="9"/>
        <end position="126"/>
    </location>
</feature>
<dbReference type="SUPFAM" id="SSF55073">
    <property type="entry name" value="Nucleotide cyclase"/>
    <property type="match status" value="1"/>
</dbReference>
<feature type="modified residue" description="4-aspartylphosphate" evidence="3">
    <location>
        <position position="61"/>
    </location>
</feature>
<accession>A0A2V4A1P4</accession>
<evidence type="ECO:0000259" key="6">
    <source>
        <dbReference type="PROSITE" id="PS50113"/>
    </source>
</evidence>
<dbReference type="Pfam" id="PF13426">
    <property type="entry name" value="PAS_9"/>
    <property type="match status" value="1"/>
</dbReference>
<dbReference type="Pfam" id="PF13188">
    <property type="entry name" value="PAS_8"/>
    <property type="match status" value="1"/>
</dbReference>
<gene>
    <name evidence="9" type="ORF">DIT71_04730</name>
</gene>
<name>A0A2V4A1P4_9GAMM</name>
<dbReference type="SUPFAM" id="SSF141868">
    <property type="entry name" value="EAL domain-like"/>
    <property type="match status" value="1"/>
</dbReference>
<dbReference type="Proteomes" id="UP000253987">
    <property type="component" value="Unassembled WGS sequence"/>
</dbReference>
<feature type="domain" description="PAC" evidence="6">
    <location>
        <begin position="334"/>
        <end position="388"/>
    </location>
</feature>
<feature type="domain" description="GGDEF" evidence="8">
    <location>
        <begin position="420"/>
        <end position="553"/>
    </location>
</feature>
<dbReference type="SMART" id="SM00448">
    <property type="entry name" value="REC"/>
    <property type="match status" value="2"/>
</dbReference>
<dbReference type="CDD" id="cd01948">
    <property type="entry name" value="EAL"/>
    <property type="match status" value="1"/>
</dbReference>
<evidence type="ECO:0000313" key="10">
    <source>
        <dbReference type="Proteomes" id="UP000253987"/>
    </source>
</evidence>
<dbReference type="CDD" id="cd00156">
    <property type="entry name" value="REC"/>
    <property type="match status" value="1"/>
</dbReference>
<evidence type="ECO:0000259" key="7">
    <source>
        <dbReference type="PROSITE" id="PS50883"/>
    </source>
</evidence>
<dbReference type="InterPro" id="IPR011006">
    <property type="entry name" value="CheY-like_superfamily"/>
</dbReference>
<dbReference type="CDD" id="cd00130">
    <property type="entry name" value="PAS"/>
    <property type="match status" value="1"/>
</dbReference>
<keyword evidence="10" id="KW-1185">Reference proteome</keyword>
<evidence type="ECO:0000259" key="8">
    <source>
        <dbReference type="PROSITE" id="PS50887"/>
    </source>
</evidence>
<dbReference type="PANTHER" id="PTHR44757">
    <property type="entry name" value="DIGUANYLATE CYCLASE DGCP"/>
    <property type="match status" value="1"/>
</dbReference>
<dbReference type="PROSITE" id="PS50113">
    <property type="entry name" value="PAC"/>
    <property type="match status" value="1"/>
</dbReference>
<dbReference type="RefSeq" id="WP_114612058.1">
    <property type="nucleotide sequence ID" value="NZ_QFWX01000002.1"/>
</dbReference>
<dbReference type="InterPro" id="IPR029787">
    <property type="entry name" value="Nucleotide_cyclase"/>
</dbReference>
<protein>
    <recommendedName>
        <fullName evidence="1">cyclic-guanylate-specific phosphodiesterase</fullName>
        <ecNumber evidence="1">3.1.4.52</ecNumber>
    </recommendedName>
</protein>
<dbReference type="Gene3D" id="3.30.70.270">
    <property type="match status" value="1"/>
</dbReference>
<dbReference type="SMART" id="SM00086">
    <property type="entry name" value="PAC"/>
    <property type="match status" value="1"/>
</dbReference>
<feature type="modified residue" description="4-aspartylphosphate" evidence="3">
    <location>
        <position position="883"/>
    </location>
</feature>
<dbReference type="EC" id="3.1.4.52" evidence="1"/>
<dbReference type="InterPro" id="IPR001610">
    <property type="entry name" value="PAC"/>
</dbReference>
<dbReference type="InterPro" id="IPR043128">
    <property type="entry name" value="Rev_trsase/Diguanyl_cyclase"/>
</dbReference>
<dbReference type="SMART" id="SM00052">
    <property type="entry name" value="EAL"/>
    <property type="match status" value="1"/>
</dbReference>
<dbReference type="PROSITE" id="PS50110">
    <property type="entry name" value="RESPONSE_REGULATORY"/>
    <property type="match status" value="2"/>
</dbReference>
<evidence type="ECO:0000259" key="5">
    <source>
        <dbReference type="PROSITE" id="PS50112"/>
    </source>
</evidence>
<dbReference type="NCBIfam" id="TIGR00254">
    <property type="entry name" value="GGDEF"/>
    <property type="match status" value="1"/>
</dbReference>
<dbReference type="InterPro" id="IPR052155">
    <property type="entry name" value="Biofilm_reg_signaling"/>
</dbReference>
<dbReference type="SMART" id="SM00267">
    <property type="entry name" value="GGDEF"/>
    <property type="match status" value="1"/>
</dbReference>
<organism evidence="9 10">
    <name type="scientific">Marinobacter vulgaris</name>
    <dbReference type="NCBI Taxonomy" id="1928331"/>
    <lineage>
        <taxon>Bacteria</taxon>
        <taxon>Pseudomonadati</taxon>
        <taxon>Pseudomonadota</taxon>
        <taxon>Gammaproteobacteria</taxon>
        <taxon>Pseudomonadales</taxon>
        <taxon>Marinobacteraceae</taxon>
        <taxon>Marinobacter</taxon>
    </lineage>
</organism>
<dbReference type="Pfam" id="PF00990">
    <property type="entry name" value="GGDEF"/>
    <property type="match status" value="1"/>
</dbReference>
<dbReference type="EMBL" id="QFWX01000002">
    <property type="protein sequence ID" value="PXX92504.1"/>
    <property type="molecule type" value="Genomic_DNA"/>
</dbReference>
<dbReference type="SMART" id="SM00091">
    <property type="entry name" value="PAS"/>
    <property type="match status" value="2"/>
</dbReference>
<dbReference type="InterPro" id="IPR035919">
    <property type="entry name" value="EAL_sf"/>
</dbReference>
<proteinExistence type="predicted"/>
<dbReference type="AlphaFoldDB" id="A0A2V4A1P4"/>
<feature type="domain" description="EAL" evidence="7">
    <location>
        <begin position="562"/>
        <end position="816"/>
    </location>
</feature>
<sequence>MTENDLLLRILLIEDDEDDYLITRDLLQDSSPVTTRLDWVDSYREGMAALETGDYAVALVDLRLGPDSGIDLIQEARERSLTTPFILLTGQGDDELDAHAVELGAADYLIKGAVDGHTLIRSIRYAIDRAMATESLASSESHYRLLFESNPAPMCLVDPDSQALVSMNEAARGLYGYSNDQIEGLTLCRLRAADHALPRLSSEGILLREGGVLRRHQRRDGREMIVEVVSTSMTINRRALKVLMITDVTTQLDNSRQLRLFKRSIESSSNGIVITDARQEDLPIIYVNGAFEKITGYNSGEAIGKNCRFLQGDDFDLSNEQGLAEIRRGLKKGVDISAVLRNYRKDGSPFWNDLYISPMRDEEGEITHYIGVQNDISERKSAEHELAFNISHDVLTGLPNRTLLEDRLSQACRLSQRYGRTVALLFIDLDGFKLINDSLGHRLGDQLLIEVGQRLEALIRSGDTVARISGDEFILLLPDLAQAEDAILVVENAIHEIARPYLLGNETIHLTASAGISTTDGSIEKPMALLQQADLAMYRAKQLGRNTYQWYSQEFNDEASYRVALRNELQDAIDQEQLSVYYQPLVDARTGQIRNVEALVRWQHPTRGLISPGDFVPLAEETGQIIALGEWVLRKACRDMVHLHSRGFRHCSISVNVSPIQLRKEGFTQTVINALKASGLPPESLELEVVESAILLDTDLVINVLHAIRELGVHIAIDDFGTGFSSLSYIKLLPANKIKIDRSFIKDVIENRSDAAITQGVISMAHHLGLEVVAEGVETEAHATYLRKNHCDLLQGFVFARPMPFDELLTFLNEQASANTPASAGEGDSEQELTLLLLDDEENILRALTRVLRRDGYRILATTNVKEAFSLLASHQVQVIVSDQRMPEMSGTDFLSAVKAIHPETVRIVLSGYTDLKSVTDAINEGAIYKFLTKPWDDQQIRDHIQQAFLYYRATVS</sequence>
<evidence type="ECO:0000259" key="4">
    <source>
        <dbReference type="PROSITE" id="PS50110"/>
    </source>
</evidence>
<dbReference type="Pfam" id="PF00563">
    <property type="entry name" value="EAL"/>
    <property type="match status" value="1"/>
</dbReference>
<feature type="domain" description="PAS" evidence="5">
    <location>
        <begin position="257"/>
        <end position="333"/>
    </location>
</feature>
<dbReference type="FunFam" id="3.20.20.450:FF:000001">
    <property type="entry name" value="Cyclic di-GMP phosphodiesterase yahA"/>
    <property type="match status" value="1"/>
</dbReference>
<dbReference type="InterPro" id="IPR000014">
    <property type="entry name" value="PAS"/>
</dbReference>
<dbReference type="PROSITE" id="PS50112">
    <property type="entry name" value="PAS"/>
    <property type="match status" value="2"/>
</dbReference>
<dbReference type="PROSITE" id="PS50887">
    <property type="entry name" value="GGDEF"/>
    <property type="match status" value="1"/>
</dbReference>
<evidence type="ECO:0000256" key="3">
    <source>
        <dbReference type="PROSITE-ProRule" id="PRU00169"/>
    </source>
</evidence>
<dbReference type="SUPFAM" id="SSF55785">
    <property type="entry name" value="PYP-like sensor domain (PAS domain)"/>
    <property type="match status" value="2"/>
</dbReference>
<comment type="caution">
    <text evidence="9">The sequence shown here is derived from an EMBL/GenBank/DDBJ whole genome shotgun (WGS) entry which is preliminary data.</text>
</comment>
<dbReference type="Gene3D" id="3.20.20.450">
    <property type="entry name" value="EAL domain"/>
    <property type="match status" value="1"/>
</dbReference>
<dbReference type="InterPro" id="IPR035965">
    <property type="entry name" value="PAS-like_dom_sf"/>
</dbReference>
<dbReference type="CDD" id="cd17569">
    <property type="entry name" value="REC_HupR-like"/>
    <property type="match status" value="1"/>
</dbReference>
<dbReference type="NCBIfam" id="TIGR00229">
    <property type="entry name" value="sensory_box"/>
    <property type="match status" value="2"/>
</dbReference>
<dbReference type="PANTHER" id="PTHR44757:SF2">
    <property type="entry name" value="BIOFILM ARCHITECTURE MAINTENANCE PROTEIN MBAA"/>
    <property type="match status" value="1"/>
</dbReference>
<dbReference type="InterPro" id="IPR000700">
    <property type="entry name" value="PAS-assoc_C"/>
</dbReference>
<evidence type="ECO:0000313" key="9">
    <source>
        <dbReference type="EMBL" id="PXX92504.1"/>
    </source>
</evidence>
<dbReference type="OrthoDB" id="6597954at2"/>
<dbReference type="CDD" id="cd01949">
    <property type="entry name" value="GGDEF"/>
    <property type="match status" value="1"/>
</dbReference>
<dbReference type="Pfam" id="PF00072">
    <property type="entry name" value="Response_reg"/>
    <property type="match status" value="2"/>
</dbReference>
<keyword evidence="3" id="KW-0597">Phosphoprotein</keyword>
<keyword evidence="2" id="KW-0973">c-di-GMP</keyword>
<reference evidence="10" key="1">
    <citation type="submission" date="2018-05" db="EMBL/GenBank/DDBJ databases">
        <authorList>
            <person name="Lu D."/>
        </authorList>
    </citation>
    <scope>NUCLEOTIDE SEQUENCE [LARGE SCALE GENOMIC DNA]</scope>
    <source>
        <strain evidence="10">F01</strain>
    </source>
</reference>
<dbReference type="GO" id="GO:0000160">
    <property type="term" value="P:phosphorelay signal transduction system"/>
    <property type="evidence" value="ECO:0007669"/>
    <property type="project" value="InterPro"/>
</dbReference>
<dbReference type="InterPro" id="IPR001633">
    <property type="entry name" value="EAL_dom"/>
</dbReference>
<dbReference type="GO" id="GO:0071111">
    <property type="term" value="F:cyclic-guanylate-specific phosphodiesterase activity"/>
    <property type="evidence" value="ECO:0007669"/>
    <property type="project" value="UniProtKB-EC"/>
</dbReference>
<dbReference type="Gene3D" id="3.30.450.20">
    <property type="entry name" value="PAS domain"/>
    <property type="match status" value="2"/>
</dbReference>
<feature type="domain" description="PAS" evidence="5">
    <location>
        <begin position="139"/>
        <end position="184"/>
    </location>
</feature>